<dbReference type="EMBL" id="JAMQPR010000003">
    <property type="protein sequence ID" value="MCW7506125.1"/>
    <property type="molecule type" value="Genomic_DNA"/>
</dbReference>
<keyword evidence="2" id="KW-1185">Reference proteome</keyword>
<dbReference type="RefSeq" id="WP_265359683.1">
    <property type="nucleotide sequence ID" value="NZ_JAMQPR010000003.1"/>
</dbReference>
<gene>
    <name evidence="1" type="ORF">ND855_18470</name>
</gene>
<reference evidence="1 2" key="1">
    <citation type="submission" date="2022-06" db="EMBL/GenBank/DDBJ databases">
        <title>Leptospira isolates from biofilms formed at urban environments.</title>
        <authorList>
            <person name="Ribeiro P.S."/>
            <person name="Sousa T."/>
            <person name="Carvalho N."/>
            <person name="Aburjaile F."/>
            <person name="Neves F."/>
            <person name="Oliveira D."/>
            <person name="Blanco L."/>
            <person name="Lima J."/>
            <person name="Costa F."/>
            <person name="Brenig B."/>
            <person name="Soares S."/>
            <person name="Ramos R."/>
            <person name="Goes-Neto A."/>
            <person name="Matiuzzi M."/>
            <person name="Azevedo V."/>
            <person name="Ristow P."/>
        </authorList>
    </citation>
    <scope>NUCLEOTIDE SEQUENCE [LARGE SCALE GENOMIC DNA]</scope>
    <source>
        <strain evidence="1 2">VSF14</strain>
    </source>
</reference>
<dbReference type="Proteomes" id="UP001208794">
    <property type="component" value="Unassembled WGS sequence"/>
</dbReference>
<protein>
    <submittedName>
        <fullName evidence="1">Uncharacterized protein</fullName>
    </submittedName>
</protein>
<organism evidence="1 2">
    <name type="scientific">Leptospira paudalimensis</name>
    <dbReference type="NCBI Taxonomy" id="2950024"/>
    <lineage>
        <taxon>Bacteria</taxon>
        <taxon>Pseudomonadati</taxon>
        <taxon>Spirochaetota</taxon>
        <taxon>Spirochaetia</taxon>
        <taxon>Leptospirales</taxon>
        <taxon>Leptospiraceae</taxon>
        <taxon>Leptospira</taxon>
    </lineage>
</organism>
<accession>A0ABT3MCP1</accession>
<name>A0ABT3MCP1_9LEPT</name>
<proteinExistence type="predicted"/>
<evidence type="ECO:0000313" key="1">
    <source>
        <dbReference type="EMBL" id="MCW7506125.1"/>
    </source>
</evidence>
<evidence type="ECO:0000313" key="2">
    <source>
        <dbReference type="Proteomes" id="UP001208794"/>
    </source>
</evidence>
<sequence length="204" mass="24124">MNLISKYPKEHYQNLKLFLDGYGVLSNEQFDTNRSFWENKYTDECATENGFILSYSNDYAAGGDNYHLVFPTFGDDVFYFRYNLIKQWDIIENSEIGSEVELPDYKISKEAEELEKAVDRFVEESQSSEELNDSLNHLCKDLKGIHGIQSIQEYLTETFADESVEDKELDGIFWEENGKWKCNQWQHFQAWLHTMRMILLDRSM</sequence>
<comment type="caution">
    <text evidence="1">The sequence shown here is derived from an EMBL/GenBank/DDBJ whole genome shotgun (WGS) entry which is preliminary data.</text>
</comment>